<dbReference type="PANTHER" id="PTHR34387">
    <property type="entry name" value="SLR1258 PROTEIN"/>
    <property type="match status" value="1"/>
</dbReference>
<keyword evidence="3" id="KW-1185">Reference proteome</keyword>
<dbReference type="RefSeq" id="WP_238746111.1">
    <property type="nucleotide sequence ID" value="NZ_JAKOOW010000014.1"/>
</dbReference>
<feature type="signal peptide" evidence="1">
    <location>
        <begin position="1"/>
        <end position="20"/>
    </location>
</feature>
<proteinExistence type="predicted"/>
<organism evidence="2 3">
    <name type="scientific">Kingella pumchi</name>
    <dbReference type="NCBI Taxonomy" id="2779506"/>
    <lineage>
        <taxon>Bacteria</taxon>
        <taxon>Pseudomonadati</taxon>
        <taxon>Pseudomonadota</taxon>
        <taxon>Betaproteobacteria</taxon>
        <taxon>Neisseriales</taxon>
        <taxon>Neisseriaceae</taxon>
        <taxon>Kingella</taxon>
    </lineage>
</organism>
<dbReference type="InterPro" id="IPR007497">
    <property type="entry name" value="SIMPL/DUF541"/>
</dbReference>
<evidence type="ECO:0000256" key="1">
    <source>
        <dbReference type="SAM" id="SignalP"/>
    </source>
</evidence>
<accession>A0ABS9NLD6</accession>
<keyword evidence="1" id="KW-0732">Signal</keyword>
<dbReference type="InterPro" id="IPR052022">
    <property type="entry name" value="26kDa_periplasmic_antigen"/>
</dbReference>
<dbReference type="EMBL" id="JAKOOW010000014">
    <property type="protein sequence ID" value="MCG6503616.1"/>
    <property type="molecule type" value="Genomic_DNA"/>
</dbReference>
<sequence>MKKALALLPLAAALALPAAAEELHYNLVEFHENASVRVPHDTMHIVLEVSETAPSREAAANKVTARVNAVLARARAKSSLKAESGRRYAEANRDDKNRIRNWTDSATIFVESRDFAALSKFAADSQKEASVQNLYFSVSPEKRAKAVEEAGDIALKSFAQRAQALSRSLGFSGYKIVRLNLRHSFNTVEATDAGMRSRAYAAPAAMNLKAKAAADMQVQSGEEEVNQTVSATVQMQ</sequence>
<evidence type="ECO:0000313" key="3">
    <source>
        <dbReference type="Proteomes" id="UP001298424"/>
    </source>
</evidence>
<gene>
    <name evidence="2" type="ORF">MB824_03775</name>
</gene>
<feature type="chain" id="PRO_5045051304" evidence="1">
    <location>
        <begin position="21"/>
        <end position="236"/>
    </location>
</feature>
<comment type="caution">
    <text evidence="2">The sequence shown here is derived from an EMBL/GenBank/DDBJ whole genome shotgun (WGS) entry which is preliminary data.</text>
</comment>
<dbReference type="Proteomes" id="UP001298424">
    <property type="component" value="Unassembled WGS sequence"/>
</dbReference>
<dbReference type="Gene3D" id="3.30.70.2970">
    <property type="entry name" value="Protein of unknown function (DUF541), domain 2"/>
    <property type="match status" value="1"/>
</dbReference>
<evidence type="ECO:0000313" key="2">
    <source>
        <dbReference type="EMBL" id="MCG6503616.1"/>
    </source>
</evidence>
<name>A0ABS9NLD6_9NEIS</name>
<reference evidence="2 3" key="1">
    <citation type="submission" date="2022-02" db="EMBL/GenBank/DDBJ databases">
        <title>Genome sequence data of Kingella unionensis sp. nov. strain CICC 24913 (CCUG 75125).</title>
        <authorList>
            <person name="Xiao M."/>
        </authorList>
    </citation>
    <scope>NUCLEOTIDE SEQUENCE [LARGE SCALE GENOMIC DNA]</scope>
    <source>
        <strain evidence="2 3">CICC 24913</strain>
    </source>
</reference>
<dbReference type="Gene3D" id="3.30.110.170">
    <property type="entry name" value="Protein of unknown function (DUF541), domain 1"/>
    <property type="match status" value="1"/>
</dbReference>
<protein>
    <submittedName>
        <fullName evidence="2">SIMPL domain-containing protein</fullName>
    </submittedName>
</protein>
<dbReference type="Pfam" id="PF04402">
    <property type="entry name" value="SIMPL"/>
    <property type="match status" value="1"/>
</dbReference>
<dbReference type="PANTHER" id="PTHR34387:SF1">
    <property type="entry name" value="PERIPLASMIC IMMUNOGENIC PROTEIN"/>
    <property type="match status" value="1"/>
</dbReference>